<reference evidence="3" key="1">
    <citation type="submission" date="2019-12" db="EMBL/GenBank/DDBJ databases">
        <authorList>
            <person name="Cremers G."/>
        </authorList>
    </citation>
    <scope>NUCLEOTIDE SEQUENCE</scope>
    <source>
        <strain evidence="3">Mbul1</strain>
    </source>
</reference>
<name>A0A679J012_9HYPH</name>
<keyword evidence="2" id="KW-0732">Signal</keyword>
<organism evidence="3">
    <name type="scientific">Methylobacterium bullatum</name>
    <dbReference type="NCBI Taxonomy" id="570505"/>
    <lineage>
        <taxon>Bacteria</taxon>
        <taxon>Pseudomonadati</taxon>
        <taxon>Pseudomonadota</taxon>
        <taxon>Alphaproteobacteria</taxon>
        <taxon>Hyphomicrobiales</taxon>
        <taxon>Methylobacteriaceae</taxon>
        <taxon>Methylobacterium</taxon>
    </lineage>
</organism>
<sequence>MIGHRGFILGLTGLLAASGAQAQQGVFMRDTLSSIGLIEAEKPAITYRERAPLVMPPKLDGKALPPPRAATATPQWPKDPEIVQRDRELADAKKPISRGAQGRMNDNNMTLSLDEMRGGRRADASVRTEPGRPESDGASSSIWSPFDIFGKREEKAEPILAEPDRDTLTDPPNGYRKAPKAVARNNSDPINNPSREREEADPGTYIRGR</sequence>
<feature type="compositionally biased region" description="Basic and acidic residues" evidence="1">
    <location>
        <begin position="149"/>
        <end position="168"/>
    </location>
</feature>
<feature type="region of interest" description="Disordered" evidence="1">
    <location>
        <begin position="56"/>
        <end position="209"/>
    </location>
</feature>
<evidence type="ECO:0000256" key="2">
    <source>
        <dbReference type="SAM" id="SignalP"/>
    </source>
</evidence>
<feature type="signal peptide" evidence="2">
    <location>
        <begin position="1"/>
        <end position="22"/>
    </location>
</feature>
<evidence type="ECO:0008006" key="4">
    <source>
        <dbReference type="Google" id="ProtNLM"/>
    </source>
</evidence>
<dbReference type="AlphaFoldDB" id="A0A679J012"/>
<gene>
    <name evidence="3" type="ORF">MBUL_01083</name>
</gene>
<evidence type="ECO:0000313" key="3">
    <source>
        <dbReference type="EMBL" id="CAA2101252.1"/>
    </source>
</evidence>
<feature type="chain" id="PRO_5025422399" description="DUF3035 domain-containing protein" evidence="2">
    <location>
        <begin position="23"/>
        <end position="209"/>
    </location>
</feature>
<protein>
    <recommendedName>
        <fullName evidence="4">DUF3035 domain-containing protein</fullName>
    </recommendedName>
</protein>
<evidence type="ECO:0000256" key="1">
    <source>
        <dbReference type="SAM" id="MobiDB-lite"/>
    </source>
</evidence>
<dbReference type="EMBL" id="LR743504">
    <property type="protein sequence ID" value="CAA2101252.1"/>
    <property type="molecule type" value="Genomic_DNA"/>
</dbReference>
<feature type="compositionally biased region" description="Basic and acidic residues" evidence="1">
    <location>
        <begin position="114"/>
        <end position="135"/>
    </location>
</feature>
<proteinExistence type="predicted"/>
<accession>A0A679J012</accession>
<feature type="compositionally biased region" description="Basic and acidic residues" evidence="1">
    <location>
        <begin position="78"/>
        <end position="94"/>
    </location>
</feature>
<feature type="compositionally biased region" description="Polar residues" evidence="1">
    <location>
        <begin position="184"/>
        <end position="193"/>
    </location>
</feature>